<protein>
    <submittedName>
        <fullName evidence="4">Ovule protein</fullName>
    </submittedName>
</protein>
<accession>A0A183FZH1</accession>
<evidence type="ECO:0000313" key="3">
    <source>
        <dbReference type="Proteomes" id="UP000050761"/>
    </source>
</evidence>
<accession>A0A3P8ASV4</accession>
<dbReference type="WBParaSite" id="HPBE_0001415201-mRNA-1">
    <property type="protein sequence ID" value="HPBE_0001415201-mRNA-1"/>
    <property type="gene ID" value="HPBE_0001415201"/>
</dbReference>
<evidence type="ECO:0000256" key="1">
    <source>
        <dbReference type="SAM" id="MobiDB-lite"/>
    </source>
</evidence>
<organism evidence="3 4">
    <name type="scientific">Heligmosomoides polygyrus</name>
    <name type="common">Parasitic roundworm</name>
    <dbReference type="NCBI Taxonomy" id="6339"/>
    <lineage>
        <taxon>Eukaryota</taxon>
        <taxon>Metazoa</taxon>
        <taxon>Ecdysozoa</taxon>
        <taxon>Nematoda</taxon>
        <taxon>Chromadorea</taxon>
        <taxon>Rhabditida</taxon>
        <taxon>Rhabditina</taxon>
        <taxon>Rhabditomorpha</taxon>
        <taxon>Strongyloidea</taxon>
        <taxon>Heligmosomidae</taxon>
        <taxon>Heligmosomoides</taxon>
    </lineage>
</organism>
<dbReference type="AlphaFoldDB" id="A0A183FZH1"/>
<evidence type="ECO:0000313" key="4">
    <source>
        <dbReference type="WBParaSite" id="HPBE_0001415201-mRNA-1"/>
    </source>
</evidence>
<dbReference type="EMBL" id="UZAH01028231">
    <property type="protein sequence ID" value="VDO98674.1"/>
    <property type="molecule type" value="Genomic_DNA"/>
</dbReference>
<evidence type="ECO:0000313" key="2">
    <source>
        <dbReference type="EMBL" id="VDO98674.1"/>
    </source>
</evidence>
<keyword evidence="3" id="KW-1185">Reference proteome</keyword>
<gene>
    <name evidence="2" type="ORF">HPBE_LOCUS14153</name>
</gene>
<reference evidence="2 3" key="1">
    <citation type="submission" date="2018-11" db="EMBL/GenBank/DDBJ databases">
        <authorList>
            <consortium name="Pathogen Informatics"/>
        </authorList>
    </citation>
    <scope>NUCLEOTIDE SEQUENCE [LARGE SCALE GENOMIC DNA]</scope>
</reference>
<proteinExistence type="predicted"/>
<dbReference type="Proteomes" id="UP000050761">
    <property type="component" value="Unassembled WGS sequence"/>
</dbReference>
<name>A0A183FZH1_HELPZ</name>
<reference evidence="4" key="2">
    <citation type="submission" date="2019-09" db="UniProtKB">
        <authorList>
            <consortium name="WormBaseParasite"/>
        </authorList>
    </citation>
    <scope>IDENTIFICATION</scope>
</reference>
<sequence length="74" mass="8630">MGLVKGGAHQNDVEGDQLMETSGEETSKDKESSREEIKLAERMASMKHVNLKLTKTNDWKWWKKRRKIGIRKMN</sequence>
<feature type="region of interest" description="Disordered" evidence="1">
    <location>
        <begin position="1"/>
        <end position="35"/>
    </location>
</feature>
<feature type="compositionally biased region" description="Basic and acidic residues" evidence="1">
    <location>
        <begin position="25"/>
        <end position="35"/>
    </location>
</feature>